<dbReference type="Pfam" id="PF13630">
    <property type="entry name" value="SdpI"/>
    <property type="match status" value="1"/>
</dbReference>
<feature type="transmembrane region" description="Helical" evidence="1">
    <location>
        <begin position="12"/>
        <end position="29"/>
    </location>
</feature>
<evidence type="ECO:0000256" key="1">
    <source>
        <dbReference type="SAM" id="Phobius"/>
    </source>
</evidence>
<dbReference type="RefSeq" id="WP_151672584.1">
    <property type="nucleotide sequence ID" value="NZ_BKCG01000001.1"/>
</dbReference>
<comment type="caution">
    <text evidence="2">The sequence shown here is derived from an EMBL/GenBank/DDBJ whole genome shotgun (WGS) entry which is preliminary data.</text>
</comment>
<organism evidence="2 3">
    <name type="scientific">Patiriisocius marinus</name>
    <dbReference type="NCBI Taxonomy" id="1397112"/>
    <lineage>
        <taxon>Bacteria</taxon>
        <taxon>Pseudomonadati</taxon>
        <taxon>Bacteroidota</taxon>
        <taxon>Flavobacteriia</taxon>
        <taxon>Flavobacteriales</taxon>
        <taxon>Flavobacteriaceae</taxon>
        <taxon>Patiriisocius</taxon>
    </lineage>
</organism>
<dbReference type="EMBL" id="BKCG01000001">
    <property type="protein sequence ID" value="GER58513.1"/>
    <property type="molecule type" value="Genomic_DNA"/>
</dbReference>
<evidence type="ECO:0008006" key="4">
    <source>
        <dbReference type="Google" id="ProtNLM"/>
    </source>
</evidence>
<feature type="transmembrane region" description="Helical" evidence="1">
    <location>
        <begin position="88"/>
        <end position="106"/>
    </location>
</feature>
<keyword evidence="3" id="KW-1185">Reference proteome</keyword>
<dbReference type="Proteomes" id="UP000326509">
    <property type="component" value="Unassembled WGS sequence"/>
</dbReference>
<sequence>MSPQLIDSETVLFSFGYCALMLVLALIFLKFPPKKINSLYGYRTERSMRNELVWEAANSYWTKLFVKLNLAAFTIPAIAYVIYPSQIVLITVIASTTLLLATIPITERYLNKNFDKDGNRI</sequence>
<accession>A0A5J4IYI0</accession>
<protein>
    <recommendedName>
        <fullName evidence="4">SdpI/YhfL protein family protein</fullName>
    </recommendedName>
</protein>
<keyword evidence="1" id="KW-0472">Membrane</keyword>
<name>A0A5J4IYI0_9FLAO</name>
<keyword evidence="1" id="KW-1133">Transmembrane helix</keyword>
<dbReference type="InterPro" id="IPR025962">
    <property type="entry name" value="SdpI/YhfL"/>
</dbReference>
<reference evidence="2 3" key="1">
    <citation type="submission" date="2019-08" db="EMBL/GenBank/DDBJ databases">
        <title>Draft genome sequence of Ulvibacter marinus type strain NBRC 109484.</title>
        <authorList>
            <person name="Kawano K."/>
            <person name="Ushijima N."/>
            <person name="Kihara M."/>
            <person name="Itoh H."/>
        </authorList>
    </citation>
    <scope>NUCLEOTIDE SEQUENCE [LARGE SCALE GENOMIC DNA]</scope>
    <source>
        <strain evidence="2 3">NBRC 109484</strain>
    </source>
</reference>
<keyword evidence="1" id="KW-0812">Transmembrane</keyword>
<evidence type="ECO:0000313" key="3">
    <source>
        <dbReference type="Proteomes" id="UP000326509"/>
    </source>
</evidence>
<proteinExistence type="predicted"/>
<dbReference type="AlphaFoldDB" id="A0A5J4IYI0"/>
<dbReference type="OrthoDB" id="3173919at2"/>
<evidence type="ECO:0000313" key="2">
    <source>
        <dbReference type="EMBL" id="GER58513.1"/>
    </source>
</evidence>
<gene>
    <name evidence="2" type="primary">yfhL</name>
    <name evidence="2" type="ORF">ULMA_06210</name>
</gene>
<feature type="transmembrane region" description="Helical" evidence="1">
    <location>
        <begin position="64"/>
        <end position="82"/>
    </location>
</feature>